<dbReference type="EMBL" id="JADYXP020000004">
    <property type="protein sequence ID" value="KAL0126051.1"/>
    <property type="molecule type" value="Genomic_DNA"/>
</dbReference>
<proteinExistence type="predicted"/>
<accession>A0AAW2GCW3</accession>
<dbReference type="AlphaFoldDB" id="A0AAW2GCW3"/>
<gene>
    <name evidence="1" type="ORF">PUN28_004863</name>
</gene>
<comment type="caution">
    <text evidence="1">The sequence shown here is derived from an EMBL/GenBank/DDBJ whole genome shotgun (WGS) entry which is preliminary data.</text>
</comment>
<evidence type="ECO:0000313" key="2">
    <source>
        <dbReference type="Proteomes" id="UP001430953"/>
    </source>
</evidence>
<reference evidence="1 2" key="1">
    <citation type="submission" date="2023-03" db="EMBL/GenBank/DDBJ databases">
        <title>High recombination rates correlate with genetic variation in Cardiocondyla obscurior ants.</title>
        <authorList>
            <person name="Errbii M."/>
        </authorList>
    </citation>
    <scope>NUCLEOTIDE SEQUENCE [LARGE SCALE GENOMIC DNA]</scope>
    <source>
        <strain evidence="1">Alpha-2009</strain>
        <tissue evidence="1">Whole body</tissue>
    </source>
</reference>
<protein>
    <submittedName>
        <fullName evidence="1">Uncharacterized protein</fullName>
    </submittedName>
</protein>
<dbReference type="Proteomes" id="UP001430953">
    <property type="component" value="Unassembled WGS sequence"/>
</dbReference>
<organism evidence="1 2">
    <name type="scientific">Cardiocondyla obscurior</name>
    <dbReference type="NCBI Taxonomy" id="286306"/>
    <lineage>
        <taxon>Eukaryota</taxon>
        <taxon>Metazoa</taxon>
        <taxon>Ecdysozoa</taxon>
        <taxon>Arthropoda</taxon>
        <taxon>Hexapoda</taxon>
        <taxon>Insecta</taxon>
        <taxon>Pterygota</taxon>
        <taxon>Neoptera</taxon>
        <taxon>Endopterygota</taxon>
        <taxon>Hymenoptera</taxon>
        <taxon>Apocrita</taxon>
        <taxon>Aculeata</taxon>
        <taxon>Formicoidea</taxon>
        <taxon>Formicidae</taxon>
        <taxon>Myrmicinae</taxon>
        <taxon>Cardiocondyla</taxon>
    </lineage>
</organism>
<evidence type="ECO:0000313" key="1">
    <source>
        <dbReference type="EMBL" id="KAL0126051.1"/>
    </source>
</evidence>
<name>A0AAW2GCW3_9HYME</name>
<keyword evidence="2" id="KW-1185">Reference proteome</keyword>
<sequence>MLERWKVIYRLDIVTLLNILRDLSALCKFHNKIIGPIRLDIEICPVKPTGLPINQSAVDISIRRKLNREKQSTRPPVVPAVFRDK</sequence>